<evidence type="ECO:0000259" key="18">
    <source>
        <dbReference type="Pfam" id="PF00324"/>
    </source>
</evidence>
<comment type="subcellular location">
    <subcellularLocation>
        <location evidence="1">Cell membrane</location>
        <topology evidence="1">Multi-pass membrane protein</topology>
    </subcellularLocation>
</comment>
<keyword evidence="3" id="KW-1003">Cell membrane</keyword>
<feature type="domain" description="SLC12A transporter C-terminal" evidence="19">
    <location>
        <begin position="852"/>
        <end position="1111"/>
    </location>
</feature>
<feature type="transmembrane region" description="Helical" evidence="17">
    <location>
        <begin position="300"/>
        <end position="319"/>
    </location>
</feature>
<dbReference type="GeneTree" id="ENSGT00940000157657"/>
<dbReference type="Gene3D" id="1.20.1740.10">
    <property type="entry name" value="Amino acid/polyamine transporter I"/>
    <property type="match status" value="1"/>
</dbReference>
<feature type="domain" description="SLC12A transporter C-terminal" evidence="19">
    <location>
        <begin position="733"/>
        <end position="851"/>
    </location>
</feature>
<evidence type="ECO:0000256" key="1">
    <source>
        <dbReference type="ARBA" id="ARBA00004651"/>
    </source>
</evidence>
<comment type="catalytic activity">
    <reaction evidence="15">
        <text>K(+)(in) + chloride(in) = K(+)(out) + chloride(out)</text>
        <dbReference type="Rhea" id="RHEA:72427"/>
        <dbReference type="ChEBI" id="CHEBI:17996"/>
        <dbReference type="ChEBI" id="CHEBI:29103"/>
    </reaction>
</comment>
<dbReference type="FunFam" id="1.20.1740.10:FF:000040">
    <property type="entry name" value="Solute carrier family 12 member 6"/>
    <property type="match status" value="1"/>
</dbReference>
<accession>A0A8C8JEU2</accession>
<dbReference type="GO" id="GO:1990573">
    <property type="term" value="P:potassium ion import across plasma membrane"/>
    <property type="evidence" value="ECO:0007669"/>
    <property type="project" value="TreeGrafter"/>
</dbReference>
<feature type="transmembrane region" description="Helical" evidence="17">
    <location>
        <begin position="178"/>
        <end position="204"/>
    </location>
</feature>
<comment type="similarity">
    <text evidence="14">Belongs to the SLC12A transporter family. K/Cl co-transporter subfamily.</text>
</comment>
<evidence type="ECO:0000313" key="21">
    <source>
        <dbReference type="Proteomes" id="UP000694402"/>
    </source>
</evidence>
<evidence type="ECO:0000256" key="9">
    <source>
        <dbReference type="ARBA" id="ARBA00022989"/>
    </source>
</evidence>
<dbReference type="NCBIfam" id="TIGR00930">
    <property type="entry name" value="2a30"/>
    <property type="match status" value="1"/>
</dbReference>
<evidence type="ECO:0000256" key="8">
    <source>
        <dbReference type="ARBA" id="ARBA00022958"/>
    </source>
</evidence>
<feature type="domain" description="Amino acid permease/ SLC12A" evidence="18">
    <location>
        <begin position="437"/>
        <end position="719"/>
    </location>
</feature>
<name>A0A8C8JEU2_ONCTS</name>
<dbReference type="AlphaFoldDB" id="A0A8C8JEU2"/>
<keyword evidence="7" id="KW-0769">Symport</keyword>
<feature type="region of interest" description="Disordered" evidence="16">
    <location>
        <begin position="1"/>
        <end position="49"/>
    </location>
</feature>
<keyword evidence="11 17" id="KW-0472">Membrane</keyword>
<evidence type="ECO:0000256" key="5">
    <source>
        <dbReference type="ARBA" id="ARBA00022553"/>
    </source>
</evidence>
<evidence type="ECO:0000313" key="20">
    <source>
        <dbReference type="Ensembl" id="ENSOTSP00005090265.2"/>
    </source>
</evidence>
<reference evidence="20" key="2">
    <citation type="submission" date="2025-09" db="UniProtKB">
        <authorList>
            <consortium name="Ensembl"/>
        </authorList>
    </citation>
    <scope>IDENTIFICATION</scope>
</reference>
<dbReference type="InterPro" id="IPR018491">
    <property type="entry name" value="SLC12_C"/>
</dbReference>
<evidence type="ECO:0000256" key="15">
    <source>
        <dbReference type="ARBA" id="ARBA00047825"/>
    </source>
</evidence>
<evidence type="ECO:0000259" key="19">
    <source>
        <dbReference type="Pfam" id="PF03522"/>
    </source>
</evidence>
<evidence type="ECO:0000256" key="2">
    <source>
        <dbReference type="ARBA" id="ARBA00022448"/>
    </source>
</evidence>
<evidence type="ECO:0000256" key="16">
    <source>
        <dbReference type="SAM" id="MobiDB-lite"/>
    </source>
</evidence>
<evidence type="ECO:0000256" key="7">
    <source>
        <dbReference type="ARBA" id="ARBA00022847"/>
    </source>
</evidence>
<organism evidence="20 21">
    <name type="scientific">Oncorhynchus tshawytscha</name>
    <name type="common">Chinook salmon</name>
    <name type="synonym">Salmo tshawytscha</name>
    <dbReference type="NCBI Taxonomy" id="74940"/>
    <lineage>
        <taxon>Eukaryota</taxon>
        <taxon>Metazoa</taxon>
        <taxon>Chordata</taxon>
        <taxon>Craniata</taxon>
        <taxon>Vertebrata</taxon>
        <taxon>Euteleostomi</taxon>
        <taxon>Actinopterygii</taxon>
        <taxon>Neopterygii</taxon>
        <taxon>Teleostei</taxon>
        <taxon>Protacanthopterygii</taxon>
        <taxon>Salmoniformes</taxon>
        <taxon>Salmonidae</taxon>
        <taxon>Salmoninae</taxon>
        <taxon>Oncorhynchus</taxon>
    </lineage>
</organism>
<dbReference type="Ensembl" id="ENSOTST00005097967.2">
    <property type="protein sequence ID" value="ENSOTSP00005090265.2"/>
    <property type="gene ID" value="ENSOTSG00005042404.2"/>
</dbReference>
<dbReference type="Pfam" id="PF03522">
    <property type="entry name" value="SLC12"/>
    <property type="match status" value="2"/>
</dbReference>
<dbReference type="PANTHER" id="PTHR11827">
    <property type="entry name" value="SOLUTE CARRIER FAMILY 12, CATION COTRANSPORTERS"/>
    <property type="match status" value="1"/>
</dbReference>
<dbReference type="FunFam" id="1.20.1740.10:FF:000049">
    <property type="entry name" value="Solute carrier family 12 (potassium/chloride transporter), member 4"/>
    <property type="match status" value="1"/>
</dbReference>
<feature type="transmembrane region" description="Helical" evidence="17">
    <location>
        <begin position="638"/>
        <end position="662"/>
    </location>
</feature>
<evidence type="ECO:0000256" key="10">
    <source>
        <dbReference type="ARBA" id="ARBA00023065"/>
    </source>
</evidence>
<dbReference type="InterPro" id="IPR000076">
    <property type="entry name" value="KCL_cotranspt"/>
</dbReference>
<dbReference type="Proteomes" id="UP000694402">
    <property type="component" value="Unassembled WGS sequence"/>
</dbReference>
<dbReference type="Pfam" id="PF00324">
    <property type="entry name" value="AA_permease"/>
    <property type="match status" value="2"/>
</dbReference>
<evidence type="ECO:0000256" key="14">
    <source>
        <dbReference type="ARBA" id="ARBA00046331"/>
    </source>
</evidence>
<evidence type="ECO:0008006" key="22">
    <source>
        <dbReference type="Google" id="ProtNLM"/>
    </source>
</evidence>
<evidence type="ECO:0000256" key="12">
    <source>
        <dbReference type="ARBA" id="ARBA00023180"/>
    </source>
</evidence>
<dbReference type="InterPro" id="IPR004841">
    <property type="entry name" value="AA-permease/SLC12A_dom"/>
</dbReference>
<keyword evidence="12" id="KW-0325">Glycoprotein</keyword>
<dbReference type="PRINTS" id="PR01081">
    <property type="entry name" value="KCLTRNSPORT"/>
</dbReference>
<evidence type="ECO:0000256" key="3">
    <source>
        <dbReference type="ARBA" id="ARBA00022475"/>
    </source>
</evidence>
<feature type="transmembrane region" description="Helical" evidence="17">
    <location>
        <begin position="116"/>
        <end position="137"/>
    </location>
</feature>
<feature type="transmembrane region" description="Helical" evidence="17">
    <location>
        <begin position="480"/>
        <end position="506"/>
    </location>
</feature>
<sequence length="1111" mass="123871">MPTNFTVVPVEDGGAGKSTLEDVFSKEDEEDVSPRRPYSGDVTPRESSPFINNTDQDQENYYDGKNMALFEEEIESNPMVSSLLNKLVNYTNLTQGVTEHEEYENEEGVTKIRVKLYFTGLYNIVPLFFPGPLRWLLQSPQMGTFIGVYLPCMQNILGVILFLRLTWIVGTAGILESFAIVVMCCTCTMLTAISMSAIATNGVVPAGGSYYMISRSLGPEFGGAVGLCFYLGTTFAGSMYILGTIEILLTYIVPNAAVFVAEKKEGEAEAMLNNMRVYGTCCLALMALVVFVGVKYVNKLALVFLACVVLSIMAIYAGVIKTVIEPPDFPICLLGNRSLQNHNFEKCVKTEVIKNVTYTTKLWELFCDSHHLNATCDEYFTLNNVTEIQGIPGLLSGVIKDNMWGDYGPSGMLVEKKRQSSVPAQDNSRDIYMPYVFNDISTFFTLLVGIYFPSVTGIMAGSNRSGDLRDAQRSIPFGTILAIATTSFIYMTCVVLFGACIEGVVLRDKFGDSVKKNLVIGTLAWPSPWVIVIGSFFSCCGAGLQSLTGAPRLLQAIARDGIVPFLQVFGHGKANGEPTWALLMTAGICEIGILIASLDAVAPILSMFFLMCYLFVNLACAVQTLLRTPNWRPRFKFYHWTLSFLGMSLCVSLMFISSWYYALVAMSIAGCIYKYIEYRGAEKEWGDGIRGLSLNAARYALIRLEEVQPHTKNWRPQLLVLLKLDSDLGVKHPRLLSFTTQLKAGKGLTIVSSVLEGTYMTLGAEAKSAEQNVKSAMHAERTKGFCHVVVSSNLRDGFSHLIQSAGLGGMKHNAVLMAWPGAWKQAEDSYPWKNFIETVRETTSAHQALLVAKNIDKFPSSEDRLGEGTIDVWWIVHDGGLLMLLPFLLRQHKVWRKCKMRIFTVAQMDDNSIQMKKDLQMFLYHLRLNAVVEVVEMHDSDIAAFTYEKTLVMEQRSQMLKQMQLSRNEREREAQLITKLGTKSHGNLNDNATATPDHRVHMTWTKDKLITEKNRNRSEPNVGVKDLFNMKPEWENLNQSNVRRMHTAVKLNEVVVNKSQGAQLVLLNMPGPPKTKGGDENYMEFLEVLMDGLDRVLLVRGGGREVITIYS</sequence>
<gene>
    <name evidence="20" type="primary">LOC112260533</name>
</gene>
<protein>
    <recommendedName>
        <fullName evidence="22">Solute carrier family 12 member 7a</fullName>
    </recommendedName>
</protein>
<dbReference type="GO" id="GO:0045202">
    <property type="term" value="C:synapse"/>
    <property type="evidence" value="ECO:0007669"/>
    <property type="project" value="GOC"/>
</dbReference>
<evidence type="ECO:0000256" key="17">
    <source>
        <dbReference type="SAM" id="Phobius"/>
    </source>
</evidence>
<evidence type="ECO:0000256" key="6">
    <source>
        <dbReference type="ARBA" id="ARBA00022692"/>
    </source>
</evidence>
<feature type="transmembrane region" description="Helical" evidence="17">
    <location>
        <begin position="275"/>
        <end position="294"/>
    </location>
</feature>
<evidence type="ECO:0000256" key="4">
    <source>
        <dbReference type="ARBA" id="ARBA00022538"/>
    </source>
</evidence>
<evidence type="ECO:0000256" key="13">
    <source>
        <dbReference type="ARBA" id="ARBA00023214"/>
    </source>
</evidence>
<keyword evidence="21" id="KW-1185">Reference proteome</keyword>
<dbReference type="PANTHER" id="PTHR11827:SF47">
    <property type="entry name" value="SOLUTE CARRIER FAMILY 12 MEMBER 7"/>
    <property type="match status" value="1"/>
</dbReference>
<dbReference type="GO" id="GO:0055064">
    <property type="term" value="P:chloride ion homeostasis"/>
    <property type="evidence" value="ECO:0007669"/>
    <property type="project" value="TreeGrafter"/>
</dbReference>
<keyword evidence="9 17" id="KW-1133">Transmembrane helix</keyword>
<reference evidence="20" key="1">
    <citation type="submission" date="2025-08" db="UniProtKB">
        <authorList>
            <consortium name="Ensembl"/>
        </authorList>
    </citation>
    <scope>IDENTIFICATION</scope>
</reference>
<dbReference type="GO" id="GO:0006884">
    <property type="term" value="P:cell volume homeostasis"/>
    <property type="evidence" value="ECO:0007669"/>
    <property type="project" value="TreeGrafter"/>
</dbReference>
<feature type="transmembrane region" description="Helical" evidence="17">
    <location>
        <begin position="143"/>
        <end position="166"/>
    </location>
</feature>
<evidence type="ECO:0000256" key="11">
    <source>
        <dbReference type="ARBA" id="ARBA00023136"/>
    </source>
</evidence>
<keyword evidence="2" id="KW-0813">Transport</keyword>
<keyword evidence="10" id="KW-0406">Ion transport</keyword>
<keyword evidence="4" id="KW-0633">Potassium transport</keyword>
<dbReference type="GO" id="GO:0007268">
    <property type="term" value="P:chemical synaptic transmission"/>
    <property type="evidence" value="ECO:0007669"/>
    <property type="project" value="TreeGrafter"/>
</dbReference>
<keyword evidence="6 17" id="KW-0812">Transmembrane</keyword>
<feature type="domain" description="Amino acid permease/ SLC12A" evidence="18">
    <location>
        <begin position="148"/>
        <end position="320"/>
    </location>
</feature>
<keyword evidence="8" id="KW-0630">Potassium</keyword>
<keyword evidence="13" id="KW-0868">Chloride</keyword>
<dbReference type="GO" id="GO:0055075">
    <property type="term" value="P:potassium ion homeostasis"/>
    <property type="evidence" value="ECO:0007669"/>
    <property type="project" value="TreeGrafter"/>
</dbReference>
<dbReference type="GO" id="GO:0015379">
    <property type="term" value="F:potassium:chloride symporter activity"/>
    <property type="evidence" value="ECO:0007669"/>
    <property type="project" value="InterPro"/>
</dbReference>
<proteinExistence type="inferred from homology"/>
<dbReference type="InterPro" id="IPR004842">
    <property type="entry name" value="SLC12A_fam"/>
</dbReference>
<feature type="transmembrane region" description="Helical" evidence="17">
    <location>
        <begin position="604"/>
        <end position="626"/>
    </location>
</feature>
<feature type="transmembrane region" description="Helical" evidence="17">
    <location>
        <begin position="580"/>
        <end position="598"/>
    </location>
</feature>
<dbReference type="GO" id="GO:0005886">
    <property type="term" value="C:plasma membrane"/>
    <property type="evidence" value="ECO:0007669"/>
    <property type="project" value="UniProtKB-SubCell"/>
</dbReference>
<feature type="transmembrane region" description="Helical" evidence="17">
    <location>
        <begin position="224"/>
        <end position="254"/>
    </location>
</feature>
<feature type="transmembrane region" description="Helical" evidence="17">
    <location>
        <begin position="435"/>
        <end position="460"/>
    </location>
</feature>
<keyword evidence="5" id="KW-0597">Phosphoprotein</keyword>